<dbReference type="InterPro" id="IPR007208">
    <property type="entry name" value="MrpF/PhaF-like"/>
</dbReference>
<dbReference type="PANTHER" id="PTHR34702">
    <property type="entry name" value="NA(+)/H(+) ANTIPORTER SUBUNIT F1"/>
    <property type="match status" value="1"/>
</dbReference>
<feature type="transmembrane region" description="Helical" evidence="8">
    <location>
        <begin position="6"/>
        <end position="24"/>
    </location>
</feature>
<evidence type="ECO:0000256" key="2">
    <source>
        <dbReference type="ARBA" id="ARBA00009212"/>
    </source>
</evidence>
<comment type="similarity">
    <text evidence="2">Belongs to the CPA3 antiporters (TC 2.A.63) subunit F family.</text>
</comment>
<evidence type="ECO:0000256" key="8">
    <source>
        <dbReference type="SAM" id="Phobius"/>
    </source>
</evidence>
<sequence>MAEALLLAAGLILLASLAGLYRALRGPGAADRMMAAQLLCSGGIGALLLVAAATGMAGVVDVALVLALLGAFASVAFVLAARGLGGR</sequence>
<keyword evidence="7 8" id="KW-0472">Membrane</keyword>
<evidence type="ECO:0000256" key="1">
    <source>
        <dbReference type="ARBA" id="ARBA00004651"/>
    </source>
</evidence>
<dbReference type="PANTHER" id="PTHR34702:SF1">
    <property type="entry name" value="NA(+)_H(+) ANTIPORTER SUBUNIT F"/>
    <property type="match status" value="1"/>
</dbReference>
<feature type="transmembrane region" description="Helical" evidence="8">
    <location>
        <begin position="62"/>
        <end position="81"/>
    </location>
</feature>
<gene>
    <name evidence="9" type="ORF">R9Z33_07335</name>
</gene>
<keyword evidence="3" id="KW-0813">Transport</keyword>
<dbReference type="Pfam" id="PF04066">
    <property type="entry name" value="MrpF_PhaF"/>
    <property type="match status" value="1"/>
</dbReference>
<protein>
    <submittedName>
        <fullName evidence="9">Monovalent cation/H+ antiporter complex subunit F</fullName>
    </submittedName>
</protein>
<proteinExistence type="inferred from homology"/>
<dbReference type="EMBL" id="CP137852">
    <property type="protein sequence ID" value="WPB86682.1"/>
    <property type="molecule type" value="Genomic_DNA"/>
</dbReference>
<reference evidence="9 10" key="1">
    <citation type="submission" date="2023-11" db="EMBL/GenBank/DDBJ databases">
        <title>Arctic aerobic anoxygenic photoheterotroph Sediminicoccus rosea KRV36 adapts its photosynthesis to long days of polar summer.</title>
        <authorList>
            <person name="Tomasch J."/>
            <person name="Kopejtka K."/>
            <person name="Bily T."/>
            <person name="Gardiner A.T."/>
            <person name="Gardian Z."/>
            <person name="Shivaramu S."/>
            <person name="Koblizek M."/>
            <person name="Engelhardt F."/>
            <person name="Kaftan D."/>
        </authorList>
    </citation>
    <scope>NUCLEOTIDE SEQUENCE [LARGE SCALE GENOMIC DNA]</scope>
    <source>
        <strain evidence="9 10">R-30</strain>
    </source>
</reference>
<comment type="subcellular location">
    <subcellularLocation>
        <location evidence="1">Cell membrane</location>
        <topology evidence="1">Multi-pass membrane protein</topology>
    </subcellularLocation>
</comment>
<evidence type="ECO:0000313" key="10">
    <source>
        <dbReference type="Proteomes" id="UP001305521"/>
    </source>
</evidence>
<evidence type="ECO:0000256" key="5">
    <source>
        <dbReference type="ARBA" id="ARBA00022692"/>
    </source>
</evidence>
<keyword evidence="4" id="KW-1003">Cell membrane</keyword>
<name>A0ABZ0PMT6_9PROT</name>
<keyword evidence="10" id="KW-1185">Reference proteome</keyword>
<evidence type="ECO:0000256" key="4">
    <source>
        <dbReference type="ARBA" id="ARBA00022475"/>
    </source>
</evidence>
<dbReference type="RefSeq" id="WP_318650651.1">
    <property type="nucleotide sequence ID" value="NZ_CP137852.1"/>
</dbReference>
<evidence type="ECO:0000256" key="3">
    <source>
        <dbReference type="ARBA" id="ARBA00022448"/>
    </source>
</evidence>
<keyword evidence="5 8" id="KW-0812">Transmembrane</keyword>
<accession>A0ABZ0PMT6</accession>
<evidence type="ECO:0000256" key="6">
    <source>
        <dbReference type="ARBA" id="ARBA00022989"/>
    </source>
</evidence>
<evidence type="ECO:0000256" key="7">
    <source>
        <dbReference type="ARBA" id="ARBA00023136"/>
    </source>
</evidence>
<evidence type="ECO:0000313" key="9">
    <source>
        <dbReference type="EMBL" id="WPB86682.1"/>
    </source>
</evidence>
<dbReference type="Proteomes" id="UP001305521">
    <property type="component" value="Chromosome"/>
</dbReference>
<keyword evidence="6 8" id="KW-1133">Transmembrane helix</keyword>
<organism evidence="9 10">
    <name type="scientific">Sediminicoccus rosea</name>
    <dbReference type="NCBI Taxonomy" id="1225128"/>
    <lineage>
        <taxon>Bacteria</taxon>
        <taxon>Pseudomonadati</taxon>
        <taxon>Pseudomonadota</taxon>
        <taxon>Alphaproteobacteria</taxon>
        <taxon>Acetobacterales</taxon>
        <taxon>Roseomonadaceae</taxon>
        <taxon>Sediminicoccus</taxon>
    </lineage>
</organism>
<feature type="transmembrane region" description="Helical" evidence="8">
    <location>
        <begin position="36"/>
        <end position="56"/>
    </location>
</feature>